<comment type="caution">
    <text evidence="1">The sequence shown here is derived from an EMBL/GenBank/DDBJ whole genome shotgun (WGS) entry which is preliminary data.</text>
</comment>
<name>A0AA41UCA3_9HYPH</name>
<sequence>MTARFLFIANGNGEDSIAAEIISRLPAGYAADAYPVVGRGRAYEGLAPLVGPRFDIPSEGWRHTKGSVARDVRGGMLSSIRPALSFLRSARGRYDKVVVVGDNVGPFLCLLAGLPIDVYLDVFKSGFAHTYSAPERWLIRRTCKTVFTRDAMLAETLARAGIDARAAGNVMLDTTTYGQYDATARRTRPLAIVLLPGSRATTGESLALQVDALRQLPPDLRPDIFVAVAGGIAPTTLAQATGLTHQPPTSGETADLGTLVGDGLTLHLATGVTGNLIEASDVVLSQAGTATQQALGLGRPVITFDRPDNRRKRMADEQALMGESRELVPQDATALATATARLLSDSAERTRRGEIGAERLGPFGAAAKIVQRLLEP</sequence>
<evidence type="ECO:0000313" key="2">
    <source>
        <dbReference type="Proteomes" id="UP001156140"/>
    </source>
</evidence>
<dbReference type="PANTHER" id="PTHR39517">
    <property type="entry name" value="SLL0192 PROTEIN"/>
    <property type="match status" value="1"/>
</dbReference>
<keyword evidence="2" id="KW-1185">Reference proteome</keyword>
<dbReference type="Proteomes" id="UP001156140">
    <property type="component" value="Unassembled WGS sequence"/>
</dbReference>
<reference evidence="1" key="1">
    <citation type="submission" date="2022-03" db="EMBL/GenBank/DDBJ databases">
        <title>The complete genome sequence of a Methyloterrigena soli.</title>
        <authorList>
            <person name="Zi Z."/>
        </authorList>
    </citation>
    <scope>NUCLEOTIDE SEQUENCE</scope>
    <source>
        <strain evidence="1">M48</strain>
    </source>
</reference>
<dbReference type="Gene3D" id="3.40.50.2000">
    <property type="entry name" value="Glycogen Phosphorylase B"/>
    <property type="match status" value="1"/>
</dbReference>
<proteinExistence type="predicted"/>
<organism evidence="1 2">
    <name type="scientific">Paradevosia shaoguanensis</name>
    <dbReference type="NCBI Taxonomy" id="1335043"/>
    <lineage>
        <taxon>Bacteria</taxon>
        <taxon>Pseudomonadati</taxon>
        <taxon>Pseudomonadota</taxon>
        <taxon>Alphaproteobacteria</taxon>
        <taxon>Hyphomicrobiales</taxon>
        <taxon>Devosiaceae</taxon>
        <taxon>Paradevosia</taxon>
    </lineage>
</organism>
<dbReference type="RefSeq" id="WP_281735111.1">
    <property type="nucleotide sequence ID" value="NZ_JAKETQ010000001.1"/>
</dbReference>
<protein>
    <submittedName>
        <fullName evidence="1">Uncharacterized protein</fullName>
    </submittedName>
</protein>
<evidence type="ECO:0000313" key="1">
    <source>
        <dbReference type="EMBL" id="MCI0126089.1"/>
    </source>
</evidence>
<accession>A0AA41UCA3</accession>
<gene>
    <name evidence="1" type="ORF">ML536_04545</name>
</gene>
<dbReference type="AlphaFoldDB" id="A0AA41UCA3"/>
<dbReference type="InterPro" id="IPR019994">
    <property type="entry name" value="Lipid-A-disac_synthase-rel_put"/>
</dbReference>
<dbReference type="PANTHER" id="PTHR39517:SF1">
    <property type="entry name" value="LIPID-A-DISACCHARIDE SYNTHASE"/>
    <property type="match status" value="1"/>
</dbReference>
<dbReference type="SUPFAM" id="SSF53756">
    <property type="entry name" value="UDP-Glycosyltransferase/glycogen phosphorylase"/>
    <property type="match status" value="1"/>
</dbReference>
<dbReference type="EMBL" id="JALAZD010000001">
    <property type="protein sequence ID" value="MCI0126089.1"/>
    <property type="molecule type" value="Genomic_DNA"/>
</dbReference>